<dbReference type="Gene3D" id="3.40.250.10">
    <property type="entry name" value="Rhodanese-like domain"/>
    <property type="match status" value="1"/>
</dbReference>
<dbReference type="CDD" id="cd01522">
    <property type="entry name" value="RHOD_1"/>
    <property type="match status" value="1"/>
</dbReference>
<gene>
    <name evidence="2" type="ORF">J2T55_001357</name>
</gene>
<sequence>MSTVNIQDISPNEAWELLQKQPQAVLLDVRSTMEYEYVGHPVGATHIPWKEPPDWENDPQFVAKVKAALSGRAEGEPESLPVLTICRSGKRSLAAAEALSRQGFREVYNIAEGFEGDLNEKGHRNSLSGWRFHNLPWEQT</sequence>
<dbReference type="InterPro" id="IPR001763">
    <property type="entry name" value="Rhodanese-like_dom"/>
</dbReference>
<feature type="domain" description="Rhodanese" evidence="1">
    <location>
        <begin position="20"/>
        <end position="126"/>
    </location>
</feature>
<comment type="caution">
    <text evidence="2">The sequence shown here is derived from an EMBL/GenBank/DDBJ whole genome shotgun (WGS) entry which is preliminary data.</text>
</comment>
<dbReference type="RefSeq" id="WP_259055031.1">
    <property type="nucleotide sequence ID" value="NZ_JANUCT010000007.1"/>
</dbReference>
<dbReference type="EMBL" id="JANUCT010000007">
    <property type="protein sequence ID" value="MCS3903337.1"/>
    <property type="molecule type" value="Genomic_DNA"/>
</dbReference>
<reference evidence="2" key="1">
    <citation type="submission" date="2022-08" db="EMBL/GenBank/DDBJ databases">
        <title>Genomic Encyclopedia of Type Strains, Phase III (KMG-III): the genomes of soil and plant-associated and newly described type strains.</title>
        <authorList>
            <person name="Whitman W."/>
        </authorList>
    </citation>
    <scope>NUCLEOTIDE SEQUENCE</scope>
    <source>
        <strain evidence="2">HMT 1</strain>
    </source>
</reference>
<protein>
    <submittedName>
        <fullName evidence="2">Rhodanese-related sulfurtransferase</fullName>
    </submittedName>
</protein>
<organism evidence="2 3">
    <name type="scientific">Methylohalomonas lacus</name>
    <dbReference type="NCBI Taxonomy" id="398773"/>
    <lineage>
        <taxon>Bacteria</taxon>
        <taxon>Pseudomonadati</taxon>
        <taxon>Pseudomonadota</taxon>
        <taxon>Gammaproteobacteria</taxon>
        <taxon>Methylohalomonadales</taxon>
        <taxon>Methylohalomonadaceae</taxon>
        <taxon>Methylohalomonas</taxon>
    </lineage>
</organism>
<evidence type="ECO:0000259" key="1">
    <source>
        <dbReference type="PROSITE" id="PS50206"/>
    </source>
</evidence>
<name>A0AAE3HLS5_9GAMM</name>
<dbReference type="SMART" id="SM00450">
    <property type="entry name" value="RHOD"/>
    <property type="match status" value="1"/>
</dbReference>
<dbReference type="AlphaFoldDB" id="A0AAE3HLS5"/>
<proteinExistence type="predicted"/>
<dbReference type="PANTHER" id="PTHR45431:SF3">
    <property type="entry name" value="RHODANESE-LIKE DOMAIN-CONTAINING PROTEIN 15, CHLOROPLASTIC"/>
    <property type="match status" value="1"/>
</dbReference>
<dbReference type="PROSITE" id="PS50206">
    <property type="entry name" value="RHODANESE_3"/>
    <property type="match status" value="1"/>
</dbReference>
<evidence type="ECO:0000313" key="2">
    <source>
        <dbReference type="EMBL" id="MCS3903337.1"/>
    </source>
</evidence>
<dbReference type="Proteomes" id="UP001204445">
    <property type="component" value="Unassembled WGS sequence"/>
</dbReference>
<keyword evidence="3" id="KW-1185">Reference proteome</keyword>
<dbReference type="InterPro" id="IPR036873">
    <property type="entry name" value="Rhodanese-like_dom_sf"/>
</dbReference>
<dbReference type="Pfam" id="PF00581">
    <property type="entry name" value="Rhodanese"/>
    <property type="match status" value="1"/>
</dbReference>
<accession>A0AAE3HLS5</accession>
<dbReference type="SUPFAM" id="SSF52821">
    <property type="entry name" value="Rhodanese/Cell cycle control phosphatase"/>
    <property type="match status" value="1"/>
</dbReference>
<evidence type="ECO:0000313" key="3">
    <source>
        <dbReference type="Proteomes" id="UP001204445"/>
    </source>
</evidence>
<dbReference type="PANTHER" id="PTHR45431">
    <property type="entry name" value="RHODANESE-LIKE DOMAIN-CONTAINING PROTEIN 15, CHLOROPLASTIC"/>
    <property type="match status" value="1"/>
</dbReference>
<dbReference type="InterPro" id="IPR052367">
    <property type="entry name" value="Thiosulfate_ST/Rhodanese-like"/>
</dbReference>